<evidence type="ECO:0000259" key="3">
    <source>
        <dbReference type="Pfam" id="PF01757"/>
    </source>
</evidence>
<dbReference type="Pfam" id="PF19040">
    <property type="entry name" value="SGNH"/>
    <property type="match status" value="1"/>
</dbReference>
<feature type="region of interest" description="Disordered" evidence="1">
    <location>
        <begin position="1"/>
        <end position="20"/>
    </location>
</feature>
<feature type="transmembrane region" description="Helical" evidence="2">
    <location>
        <begin position="31"/>
        <end position="47"/>
    </location>
</feature>
<keyword evidence="2" id="KW-0472">Membrane</keyword>
<feature type="transmembrane region" description="Helical" evidence="2">
    <location>
        <begin position="92"/>
        <end position="111"/>
    </location>
</feature>
<dbReference type="PANTHER" id="PTHR23028">
    <property type="entry name" value="ACETYLTRANSFERASE"/>
    <property type="match status" value="1"/>
</dbReference>
<reference evidence="5 6" key="1">
    <citation type="submission" date="2012-01" db="EMBL/GenBank/DDBJ databases">
        <title>Improved High-Quality Draft sequence of Saccharomonospora xinjiangensis XJ-54.</title>
        <authorList>
            <consortium name="US DOE Joint Genome Institute"/>
            <person name="Lucas S."/>
            <person name="Han J."/>
            <person name="Lapidus A."/>
            <person name="Cheng J.-F."/>
            <person name="Goodwin L."/>
            <person name="Pitluck S."/>
            <person name="Peters L."/>
            <person name="Mikhailova N."/>
            <person name="Teshima H."/>
            <person name="Detter J.C."/>
            <person name="Han C."/>
            <person name="Tapia R."/>
            <person name="Land M."/>
            <person name="Hauser L."/>
            <person name="Kyrpides N."/>
            <person name="Ivanova N."/>
            <person name="Pagani I."/>
            <person name="Brambilla E.-M."/>
            <person name="Klenk H.-P."/>
            <person name="Woyke T."/>
        </authorList>
    </citation>
    <scope>NUCLEOTIDE SEQUENCE [LARGE SCALE GENOMIC DNA]</scope>
    <source>
        <strain evidence="5 6">XJ-54</strain>
    </source>
</reference>
<accession>I0V7F5</accession>
<sequence length="694" mass="76867">MTTLRQSSREESASAPLSSVRQQRQFRPELQGLRALAAGLVVVYHVWLGRVSGGVDVFFFVSGFLITGQLFRASVRGRIEFRPFWGRMFKRLFPAALTVIVVSAGVALLWLPEHRWIQTAKEVLASALYYENWQLAADSTDYLAQHSGASIMQHFWSLSIQGQFYLVWPLLIGALMLLVRPFGWSMRTTLLTVLSLLFAGSLAYSVWLTEVNQPLAYFHSGTRVWEFALGGLLALTIDRVVLPRWLAIVAGWLGVVGLASCGLVLQVGTMFPGYVALWPMVSALLVLLAGATGSRVGADRFLSSRPLIYLGNISYSLYLWHWPVLLFYLLVRGRSEVGLVGGAGVIGLSLVLSVVTYHFVENPVRDSKIGVTTRWGAYRFAVLVLVPVIAGAVVWQNVSIQRASFEFRADDPKHPGAQVLTAGKPTYDPRHSVVPPFGALPGQWASYQPGECRENPVEDEAIVRECRVSPPDGVVPEHRIVVAGDSHVWQLSSALIPIAREESWELTVLHRAGCPLTATETAPITAECVEWNRQTLAKIIELRPDAVVTMATRNVRVGLTERTPEGYVRQWQKLDEAGIPVVGVRDNPRFDFDPSACVQTQGLDAEQCARPRRELYDEVAPYAAMPGVPANTSFVDLSDYFCTETTCPPVIGNVLVYMDDNHVTRTYMQTLSPIMKRELAVALGWNDLPQPAPR</sequence>
<feature type="transmembrane region" description="Helical" evidence="2">
    <location>
        <begin position="380"/>
        <end position="398"/>
    </location>
</feature>
<evidence type="ECO:0000313" key="6">
    <source>
        <dbReference type="Proteomes" id="UP000004691"/>
    </source>
</evidence>
<keyword evidence="5" id="KW-0012">Acyltransferase</keyword>
<dbReference type="PANTHER" id="PTHR23028:SF53">
    <property type="entry name" value="ACYL_TRANSF_3 DOMAIN-CONTAINING PROTEIN"/>
    <property type="match status" value="1"/>
</dbReference>
<evidence type="ECO:0000313" key="5">
    <source>
        <dbReference type="EMBL" id="EID56058.1"/>
    </source>
</evidence>
<feature type="transmembrane region" description="Helical" evidence="2">
    <location>
        <begin position="191"/>
        <end position="209"/>
    </location>
</feature>
<dbReference type="eggNOG" id="COG1835">
    <property type="taxonomic scope" value="Bacteria"/>
</dbReference>
<dbReference type="GO" id="GO:0016020">
    <property type="term" value="C:membrane"/>
    <property type="evidence" value="ECO:0007669"/>
    <property type="project" value="TreeGrafter"/>
</dbReference>
<keyword evidence="6" id="KW-1185">Reference proteome</keyword>
<keyword evidence="2" id="KW-0812">Transmembrane</keyword>
<evidence type="ECO:0000256" key="1">
    <source>
        <dbReference type="SAM" id="MobiDB-lite"/>
    </source>
</evidence>
<organism evidence="5 6">
    <name type="scientific">Saccharomonospora xinjiangensis XJ-54</name>
    <dbReference type="NCBI Taxonomy" id="882086"/>
    <lineage>
        <taxon>Bacteria</taxon>
        <taxon>Bacillati</taxon>
        <taxon>Actinomycetota</taxon>
        <taxon>Actinomycetes</taxon>
        <taxon>Pseudonocardiales</taxon>
        <taxon>Pseudonocardiaceae</taxon>
        <taxon>Saccharomonospora</taxon>
    </lineage>
</organism>
<dbReference type="Pfam" id="PF01757">
    <property type="entry name" value="Acyl_transf_3"/>
    <property type="match status" value="1"/>
</dbReference>
<feature type="transmembrane region" description="Helical" evidence="2">
    <location>
        <begin position="337"/>
        <end position="360"/>
    </location>
</feature>
<proteinExistence type="predicted"/>
<name>I0V7F5_9PSEU</name>
<keyword evidence="5" id="KW-0808">Transferase</keyword>
<dbReference type="Proteomes" id="UP000004691">
    <property type="component" value="Unassembled WGS sequence"/>
</dbReference>
<evidence type="ECO:0000259" key="4">
    <source>
        <dbReference type="Pfam" id="PF19040"/>
    </source>
</evidence>
<dbReference type="STRING" id="882086.SacxiDRAFT_3867"/>
<dbReference type="GO" id="GO:0016747">
    <property type="term" value="F:acyltransferase activity, transferring groups other than amino-acyl groups"/>
    <property type="evidence" value="ECO:0007669"/>
    <property type="project" value="InterPro"/>
</dbReference>
<feature type="domain" description="SGNH" evidence="4">
    <location>
        <begin position="461"/>
        <end position="676"/>
    </location>
</feature>
<gene>
    <name evidence="5" type="ORF">SacxiDRAFT_3867</name>
</gene>
<dbReference type="InterPro" id="IPR002656">
    <property type="entry name" value="Acyl_transf_3_dom"/>
</dbReference>
<dbReference type="AlphaFoldDB" id="I0V7F5"/>
<dbReference type="InterPro" id="IPR043968">
    <property type="entry name" value="SGNH"/>
</dbReference>
<feature type="transmembrane region" description="Helical" evidence="2">
    <location>
        <begin position="53"/>
        <end position="71"/>
    </location>
</feature>
<dbReference type="HOGENOM" id="CLU_005679_10_1_11"/>
<dbReference type="OrthoDB" id="3404679at2"/>
<evidence type="ECO:0000256" key="2">
    <source>
        <dbReference type="SAM" id="Phobius"/>
    </source>
</evidence>
<dbReference type="EMBL" id="JH636049">
    <property type="protein sequence ID" value="EID56058.1"/>
    <property type="molecule type" value="Genomic_DNA"/>
</dbReference>
<dbReference type="GO" id="GO:0009103">
    <property type="term" value="P:lipopolysaccharide biosynthetic process"/>
    <property type="evidence" value="ECO:0007669"/>
    <property type="project" value="TreeGrafter"/>
</dbReference>
<feature type="transmembrane region" description="Helical" evidence="2">
    <location>
        <begin position="306"/>
        <end position="331"/>
    </location>
</feature>
<feature type="domain" description="Acyltransferase 3" evidence="3">
    <location>
        <begin position="29"/>
        <end position="357"/>
    </location>
</feature>
<feature type="transmembrane region" description="Helical" evidence="2">
    <location>
        <begin position="244"/>
        <end position="265"/>
    </location>
</feature>
<feature type="transmembrane region" description="Helical" evidence="2">
    <location>
        <begin position="162"/>
        <end position="179"/>
    </location>
</feature>
<dbReference type="RefSeq" id="WP_006240280.1">
    <property type="nucleotide sequence ID" value="NZ_JH636049.1"/>
</dbReference>
<protein>
    <submittedName>
        <fullName evidence="5">Putative acyltransferase</fullName>
    </submittedName>
</protein>
<dbReference type="InterPro" id="IPR050879">
    <property type="entry name" value="Acyltransferase_3"/>
</dbReference>
<feature type="transmembrane region" description="Helical" evidence="2">
    <location>
        <begin position="271"/>
        <end position="294"/>
    </location>
</feature>
<keyword evidence="2" id="KW-1133">Transmembrane helix</keyword>